<dbReference type="Pfam" id="PF13585">
    <property type="entry name" value="CHU_C"/>
    <property type="match status" value="1"/>
</dbReference>
<dbReference type="Pfam" id="PF00754">
    <property type="entry name" value="F5_F8_type_C"/>
    <property type="match status" value="1"/>
</dbReference>
<feature type="signal peptide" evidence="1">
    <location>
        <begin position="1"/>
        <end position="18"/>
    </location>
</feature>
<evidence type="ECO:0000259" key="2">
    <source>
        <dbReference type="Pfam" id="PF00754"/>
    </source>
</evidence>
<accession>A0A0P1P4M8</accession>
<accession>A0A0P1MDN4</accession>
<dbReference type="RefSeq" id="WP_075426419.1">
    <property type="nucleotide sequence ID" value="NZ_CZVJ01000006.1"/>
</dbReference>
<keyword evidence="1" id="KW-0732">Signal</keyword>
<accession>A0A0P1LV23</accession>
<accession>A0A0P1LP65</accession>
<dbReference type="SUPFAM" id="SSF49785">
    <property type="entry name" value="Galactose-binding domain-like"/>
    <property type="match status" value="1"/>
</dbReference>
<dbReference type="EMBL" id="FAOP01000005">
    <property type="protein sequence ID" value="CUU06037.1"/>
    <property type="molecule type" value="Genomic_DNA"/>
</dbReference>
<evidence type="ECO:0000313" key="4">
    <source>
        <dbReference type="Proteomes" id="UP000182011"/>
    </source>
</evidence>
<accession>A0A0P1NVG8</accession>
<sequence>MHRLKLLFALLIISIVSAKSQTPPDTIVISNFATFIDTTLSQGVNVGNSSGYLILKTSEQENLAKNRRATITYYGTGEPKTQTGDRDTVTGNPMKVIDGDTRTFCQIRPGGDGSYILIDLLALRKINKVVIVTFGLNQSLRPRAYTIYAGTDSIQLTRVLQKTDNLDVKTIDIFDPIIARFVKIVFDVIDRFSSTVVCEIEIYGVGYLSYGEYYSKVIDVGQTVNWGWAEWDAELPEGTNVTFQFRTGATPGINGAWSQWSPEISQTEILKVDEPRRYIQFKANLSTSSTETPVLKKLTIFYDKKLVARNIAFEVNPPVVPILKRTEISCDFNIEVDENSLGIDTLLIFTPSPANVESVLLNGAPVAYSLVSTPEYIKVAFNQSINSNSRITVKLSLTLYLDVNEFPTVAISKITPLNPQFVNVYKRGDLSSWTVLTTGVSEKLIVDLQVNPNPFSPNGDGLNDQTQISFFLSNLNIERNLKIQIFDLTGKLIKTVFDGPSKAFAYISSNSFLWDGRDDNGKLVRPGVYLLRVMINADAGAESIFKTITVVY</sequence>
<dbReference type="OrthoDB" id="9765926at2"/>
<dbReference type="Gene3D" id="2.60.120.260">
    <property type="entry name" value="Galactose-binding domain-like"/>
    <property type="match status" value="1"/>
</dbReference>
<name>A0A0P1LP65_9BACT</name>
<reference evidence="3 4" key="1">
    <citation type="submission" date="2015-11" db="EMBL/GenBank/DDBJ databases">
        <authorList>
            <person name="Zhang Y."/>
            <person name="Guo Z."/>
        </authorList>
    </citation>
    <scope>NUCLEOTIDE SEQUENCE [LARGE SCALE GENOMIC DNA]</scope>
    <source>
        <strain evidence="3">JGI-4</strain>
    </source>
</reference>
<accession>A0A0P1LNQ3</accession>
<feature type="domain" description="F5/8 type C" evidence="2">
    <location>
        <begin position="89"/>
        <end position="186"/>
    </location>
</feature>
<accession>A0A0P1LK79</accession>
<feature type="chain" id="PRO_5015043524" evidence="1">
    <location>
        <begin position="19"/>
        <end position="552"/>
    </location>
</feature>
<protein>
    <submittedName>
        <fullName evidence="3">C-terminal domain of CHU protein family protein</fullName>
    </submittedName>
</protein>
<evidence type="ECO:0000313" key="3">
    <source>
        <dbReference type="EMBL" id="CUU06037.1"/>
    </source>
</evidence>
<proteinExistence type="predicted"/>
<dbReference type="InterPro" id="IPR000421">
    <property type="entry name" value="FA58C"/>
</dbReference>
<dbReference type="STRING" id="1633631.GCA_001442925_01409"/>
<dbReference type="Proteomes" id="UP000182011">
    <property type="component" value="Unassembled WGS sequence"/>
</dbReference>
<dbReference type="AlphaFoldDB" id="A0A0P1LP65"/>
<accession>A0A0S4N4T4</accession>
<evidence type="ECO:0000256" key="1">
    <source>
        <dbReference type="SAM" id="SignalP"/>
    </source>
</evidence>
<dbReference type="Gene3D" id="2.60.40.4070">
    <property type="match status" value="1"/>
</dbReference>
<organism evidence="3 4">
    <name type="scientific">Candidatus Kryptonium thompsonii</name>
    <dbReference type="NCBI Taxonomy" id="1633631"/>
    <lineage>
        <taxon>Bacteria</taxon>
        <taxon>Pseudomonadati</taxon>
        <taxon>Candidatus Kryptoniota</taxon>
        <taxon>Candidatus Kryptonium</taxon>
    </lineage>
</organism>
<accession>A0A0N7MPY7</accession>
<gene>
    <name evidence="3" type="ORF">JGI4_01414</name>
</gene>
<dbReference type="InterPro" id="IPR008979">
    <property type="entry name" value="Galactose-bd-like_sf"/>
</dbReference>